<dbReference type="PANTHER" id="PTHR34848:SF1">
    <property type="entry name" value="BIFUNCTIONAL ADENOSYLCOBALAMIN BIOSYNTHESIS PROTEIN COBU"/>
    <property type="match status" value="1"/>
</dbReference>
<dbReference type="PIRSF" id="PIRSF006135">
    <property type="entry name" value="CobU"/>
    <property type="match status" value="1"/>
</dbReference>
<evidence type="ECO:0000256" key="17">
    <source>
        <dbReference type="ARBA" id="ARBA00030571"/>
    </source>
</evidence>
<dbReference type="AlphaFoldDB" id="A0A6B8VJN7"/>
<dbReference type="CDD" id="cd00544">
    <property type="entry name" value="CobU"/>
    <property type="match status" value="1"/>
</dbReference>
<evidence type="ECO:0000256" key="18">
    <source>
        <dbReference type="PIRSR" id="PIRSR006135-1"/>
    </source>
</evidence>
<evidence type="ECO:0000256" key="4">
    <source>
        <dbReference type="ARBA" id="ARBA00003889"/>
    </source>
</evidence>
<evidence type="ECO:0000256" key="15">
    <source>
        <dbReference type="ARBA" id="ARBA00023134"/>
    </source>
</evidence>
<evidence type="ECO:0000313" key="21">
    <source>
        <dbReference type="Proteomes" id="UP000427071"/>
    </source>
</evidence>
<dbReference type="Proteomes" id="UP000427071">
    <property type="component" value="Chromosome"/>
</dbReference>
<dbReference type="Gene3D" id="3.40.50.300">
    <property type="entry name" value="P-loop containing nucleotide triphosphate hydrolases"/>
    <property type="match status" value="1"/>
</dbReference>
<evidence type="ECO:0000256" key="5">
    <source>
        <dbReference type="ARBA" id="ARBA00004692"/>
    </source>
</evidence>
<dbReference type="UniPathway" id="UPA00148">
    <property type="reaction ID" value="UER00236"/>
</dbReference>
<evidence type="ECO:0000256" key="2">
    <source>
        <dbReference type="ARBA" id="ARBA00000711"/>
    </source>
</evidence>
<dbReference type="GO" id="GO:0009236">
    <property type="term" value="P:cobalamin biosynthetic process"/>
    <property type="evidence" value="ECO:0007669"/>
    <property type="project" value="UniProtKB-UniPathway"/>
</dbReference>
<dbReference type="PANTHER" id="PTHR34848">
    <property type="match status" value="1"/>
</dbReference>
<keyword evidence="12 19" id="KW-0547">Nucleotide-binding</keyword>
<feature type="binding site" evidence="19">
    <location>
        <begin position="7"/>
        <end position="14"/>
    </location>
    <ligand>
        <name>GTP</name>
        <dbReference type="ChEBI" id="CHEBI:37565"/>
    </ligand>
</feature>
<dbReference type="RefSeq" id="WP_156192062.1">
    <property type="nucleotide sequence ID" value="NZ_CP046452.1"/>
</dbReference>
<dbReference type="NCBIfam" id="NF004469">
    <property type="entry name" value="PRK05800.1"/>
    <property type="match status" value="1"/>
</dbReference>
<evidence type="ECO:0000256" key="10">
    <source>
        <dbReference type="ARBA" id="ARBA00022573"/>
    </source>
</evidence>
<protein>
    <recommendedName>
        <fullName evidence="16">Adenosylcobinamide kinase</fullName>
        <ecNumber evidence="8">2.7.1.156</ecNumber>
        <ecNumber evidence="9">2.7.7.62</ecNumber>
    </recommendedName>
    <alternativeName>
        <fullName evidence="17">Adenosylcobinamide-phosphate guanylyltransferase</fullName>
    </alternativeName>
</protein>
<comment type="catalytic activity">
    <reaction evidence="1">
        <text>adenosylcob(III)inamide + ATP = adenosylcob(III)inamide phosphate + ADP + H(+)</text>
        <dbReference type="Rhea" id="RHEA:15769"/>
        <dbReference type="ChEBI" id="CHEBI:2480"/>
        <dbReference type="ChEBI" id="CHEBI:15378"/>
        <dbReference type="ChEBI" id="CHEBI:30616"/>
        <dbReference type="ChEBI" id="CHEBI:58502"/>
        <dbReference type="ChEBI" id="CHEBI:456216"/>
        <dbReference type="EC" id="2.7.1.156"/>
    </reaction>
</comment>
<evidence type="ECO:0000256" key="1">
    <source>
        <dbReference type="ARBA" id="ARBA00000312"/>
    </source>
</evidence>
<gene>
    <name evidence="20" type="primary">cobU</name>
    <name evidence="20" type="ORF">CKALI_04025</name>
</gene>
<proteinExistence type="inferred from homology"/>
<evidence type="ECO:0000256" key="12">
    <source>
        <dbReference type="ARBA" id="ARBA00022741"/>
    </source>
</evidence>
<comment type="function">
    <text evidence="4">Catalyzes ATP-dependent phosphorylation of adenosylcobinamide and addition of GMP to adenosylcobinamide phosphate.</text>
</comment>
<evidence type="ECO:0000256" key="19">
    <source>
        <dbReference type="PIRSR" id="PIRSR006135-2"/>
    </source>
</evidence>
<keyword evidence="15 19" id="KW-0342">GTP-binding</keyword>
<keyword evidence="14" id="KW-0067">ATP-binding</keyword>
<evidence type="ECO:0000256" key="13">
    <source>
        <dbReference type="ARBA" id="ARBA00022777"/>
    </source>
</evidence>
<dbReference type="GO" id="GO:0005524">
    <property type="term" value="F:ATP binding"/>
    <property type="evidence" value="ECO:0007669"/>
    <property type="project" value="UniProtKB-KW"/>
</dbReference>
<dbReference type="Pfam" id="PF02283">
    <property type="entry name" value="CobU"/>
    <property type="match status" value="1"/>
</dbReference>
<dbReference type="SUPFAM" id="SSF52540">
    <property type="entry name" value="P-loop containing nucleoside triphosphate hydrolases"/>
    <property type="match status" value="1"/>
</dbReference>
<keyword evidence="21" id="KW-1185">Reference proteome</keyword>
<dbReference type="EC" id="2.7.7.62" evidence="9"/>
<name>A0A6B8VJN7_9CORY</name>
<keyword evidence="11 20" id="KW-0808">Transferase</keyword>
<comment type="catalytic activity">
    <reaction evidence="2">
        <text>adenosylcob(III)inamide phosphate + GTP + H(+) = adenosylcob(III)inamide-GDP + diphosphate</text>
        <dbReference type="Rhea" id="RHEA:22712"/>
        <dbReference type="ChEBI" id="CHEBI:15378"/>
        <dbReference type="ChEBI" id="CHEBI:33019"/>
        <dbReference type="ChEBI" id="CHEBI:37565"/>
        <dbReference type="ChEBI" id="CHEBI:58502"/>
        <dbReference type="ChEBI" id="CHEBI:60487"/>
        <dbReference type="EC" id="2.7.7.62"/>
    </reaction>
</comment>
<evidence type="ECO:0000256" key="9">
    <source>
        <dbReference type="ARBA" id="ARBA00012523"/>
    </source>
</evidence>
<evidence type="ECO:0000256" key="14">
    <source>
        <dbReference type="ARBA" id="ARBA00022840"/>
    </source>
</evidence>
<dbReference type="EMBL" id="CP046452">
    <property type="protein sequence ID" value="QGU01684.1"/>
    <property type="molecule type" value="Genomic_DNA"/>
</dbReference>
<keyword evidence="13" id="KW-0418">Kinase</keyword>
<evidence type="ECO:0000256" key="7">
    <source>
        <dbReference type="ARBA" id="ARBA00007490"/>
    </source>
</evidence>
<comment type="pathway">
    <text evidence="5">Cofactor biosynthesis; adenosylcobalamin biosynthesis; adenosylcobalamin from cob(II)yrinate a,c-diamide: step 6/7.</text>
</comment>
<evidence type="ECO:0000256" key="8">
    <source>
        <dbReference type="ARBA" id="ARBA00012016"/>
    </source>
</evidence>
<reference evidence="21" key="1">
    <citation type="submission" date="2019-11" db="EMBL/GenBank/DDBJ databases">
        <title>Complete genome sequence of Corynebacterium kalinowskii 1959, a novel Corynebacterium species isolated from soil of a small paddock in Vilsendorf, Germany.</title>
        <authorList>
            <person name="Schaffert L."/>
            <person name="Ruwe M."/>
            <person name="Milse J."/>
            <person name="Hanuschka K."/>
            <person name="Ortseifen V."/>
            <person name="Droste J."/>
            <person name="Brandt D."/>
            <person name="Schlueter L."/>
            <person name="Kutter Y."/>
            <person name="Vinke S."/>
            <person name="Viehoefer P."/>
            <person name="Jacob L."/>
            <person name="Luebke N.-C."/>
            <person name="Schulte-Berndt E."/>
            <person name="Hain C."/>
            <person name="Linder M."/>
            <person name="Schmidt P."/>
            <person name="Wollenschlaeger L."/>
            <person name="Luttermann T."/>
            <person name="Thieme E."/>
            <person name="Hassa J."/>
            <person name="Haak M."/>
            <person name="Wittchen M."/>
            <person name="Mentz A."/>
            <person name="Persicke M."/>
            <person name="Busche T."/>
            <person name="Ruckert C."/>
        </authorList>
    </citation>
    <scope>NUCLEOTIDE SEQUENCE [LARGE SCALE GENOMIC DNA]</scope>
    <source>
        <strain evidence="21">1959</strain>
    </source>
</reference>
<evidence type="ECO:0000256" key="6">
    <source>
        <dbReference type="ARBA" id="ARBA00005159"/>
    </source>
</evidence>
<comment type="catalytic activity">
    <reaction evidence="3">
        <text>adenosylcob(III)inamide + GTP = adenosylcob(III)inamide phosphate + GDP + H(+)</text>
        <dbReference type="Rhea" id="RHEA:15765"/>
        <dbReference type="ChEBI" id="CHEBI:2480"/>
        <dbReference type="ChEBI" id="CHEBI:15378"/>
        <dbReference type="ChEBI" id="CHEBI:37565"/>
        <dbReference type="ChEBI" id="CHEBI:58189"/>
        <dbReference type="ChEBI" id="CHEBI:58502"/>
        <dbReference type="EC" id="2.7.1.156"/>
    </reaction>
</comment>
<sequence>MLTLVLGGARSGKSAWAEALFPEGAEVLYVATARPWPDDHDFAARIQAHQDRRPSQWVTEDRTELVDVLTAPHASNILIDDLGTWLTHVIDEREAWERPRGAVQPVVDKLIAALAASSARIVAVTPEVGMGVIPESAAGRLFRDELGRLNAQVAEVADEVVLVVAGIPLTLKSDN</sequence>
<accession>A0A6B8VJN7</accession>
<dbReference type="InterPro" id="IPR027417">
    <property type="entry name" value="P-loop_NTPase"/>
</dbReference>
<dbReference type="InterPro" id="IPR003203">
    <property type="entry name" value="CobU/CobP"/>
</dbReference>
<evidence type="ECO:0000256" key="3">
    <source>
        <dbReference type="ARBA" id="ARBA00001522"/>
    </source>
</evidence>
<dbReference type="GO" id="GO:0005525">
    <property type="term" value="F:GTP binding"/>
    <property type="evidence" value="ECO:0007669"/>
    <property type="project" value="UniProtKB-KW"/>
</dbReference>
<feature type="active site" description="GMP-histidine intermediate" evidence="18">
    <location>
        <position position="49"/>
    </location>
</feature>
<organism evidence="20 21">
    <name type="scientific">Corynebacterium kalinowskii</name>
    <dbReference type="NCBI Taxonomy" id="2675216"/>
    <lineage>
        <taxon>Bacteria</taxon>
        <taxon>Bacillati</taxon>
        <taxon>Actinomycetota</taxon>
        <taxon>Actinomycetes</taxon>
        <taxon>Mycobacteriales</taxon>
        <taxon>Corynebacteriaceae</taxon>
        <taxon>Corynebacterium</taxon>
    </lineage>
</organism>
<comment type="similarity">
    <text evidence="7">Belongs to the CobU/CobP family.</text>
</comment>
<dbReference type="GO" id="GO:0008820">
    <property type="term" value="F:cobinamide phosphate guanylyltransferase activity"/>
    <property type="evidence" value="ECO:0007669"/>
    <property type="project" value="UniProtKB-EC"/>
</dbReference>
<feature type="binding site" evidence="19">
    <location>
        <position position="80"/>
    </location>
    <ligand>
        <name>GTP</name>
        <dbReference type="ChEBI" id="CHEBI:37565"/>
    </ligand>
</feature>
<feature type="binding site" evidence="19">
    <location>
        <begin position="31"/>
        <end position="33"/>
    </location>
    <ligand>
        <name>GTP</name>
        <dbReference type="ChEBI" id="CHEBI:37565"/>
    </ligand>
</feature>
<dbReference type="KEGG" id="ckw:CKALI_04025"/>
<keyword evidence="10" id="KW-0169">Cobalamin biosynthesis</keyword>
<evidence type="ECO:0000256" key="11">
    <source>
        <dbReference type="ARBA" id="ARBA00022679"/>
    </source>
</evidence>
<dbReference type="EC" id="2.7.1.156" evidence="8"/>
<comment type="pathway">
    <text evidence="6">Cofactor biosynthesis; adenosylcobalamin biosynthesis; adenosylcobalamin from cob(II)yrinate a,c-diamide: step 5/7.</text>
</comment>
<evidence type="ECO:0000256" key="16">
    <source>
        <dbReference type="ARBA" id="ARBA00029570"/>
    </source>
</evidence>
<dbReference type="GO" id="GO:0043752">
    <property type="term" value="F:adenosylcobinamide kinase activity"/>
    <property type="evidence" value="ECO:0007669"/>
    <property type="project" value="UniProtKB-EC"/>
</dbReference>
<evidence type="ECO:0000313" key="20">
    <source>
        <dbReference type="EMBL" id="QGU01684.1"/>
    </source>
</evidence>